<proteinExistence type="predicted"/>
<keyword evidence="3" id="KW-1185">Reference proteome</keyword>
<dbReference type="GO" id="GO:0006524">
    <property type="term" value="P:alanine catabolic process"/>
    <property type="evidence" value="ECO:0007669"/>
    <property type="project" value="TreeGrafter"/>
</dbReference>
<evidence type="ECO:0000313" key="3">
    <source>
        <dbReference type="Proteomes" id="UP000321083"/>
    </source>
</evidence>
<dbReference type="Gene3D" id="3.40.50.720">
    <property type="entry name" value="NAD(P)-binding Rossmann-like Domain"/>
    <property type="match status" value="1"/>
</dbReference>
<dbReference type="InterPro" id="IPR007698">
    <property type="entry name" value="AlaDH/PNT_NAD(H)-bd"/>
</dbReference>
<gene>
    <name evidence="2" type="ORF">E3A20_25550</name>
</gene>
<dbReference type="AlphaFoldDB" id="A0A5C6M0S3"/>
<feature type="domain" description="Alanine dehydrogenase/pyridine nucleotide transhydrogenase NAD(H)-binding" evidence="1">
    <location>
        <begin position="1"/>
        <end position="50"/>
    </location>
</feature>
<dbReference type="Pfam" id="PF01262">
    <property type="entry name" value="AlaDh_PNT_C"/>
    <property type="match status" value="1"/>
</dbReference>
<reference evidence="2 3" key="1">
    <citation type="submission" date="2019-08" db="EMBL/GenBank/DDBJ databases">
        <title>100 year-old enigma solved: identification of Planctomyces bekefii, the type genus and species of the phylum Planctomycetes.</title>
        <authorList>
            <person name="Svetlana D.N."/>
            <person name="Overmann J."/>
        </authorList>
    </citation>
    <scope>NUCLEOTIDE SEQUENCE [LARGE SCALE GENOMIC DNA]</scope>
    <source>
        <strain evidence="2">Phe10_nw2017</strain>
    </source>
</reference>
<evidence type="ECO:0000313" key="2">
    <source>
        <dbReference type="EMBL" id="TWW08316.1"/>
    </source>
</evidence>
<comment type="caution">
    <text evidence="2">The sequence shown here is derived from an EMBL/GenBank/DDBJ whole genome shotgun (WGS) entry which is preliminary data.</text>
</comment>
<dbReference type="PANTHER" id="PTHR42795:SF1">
    <property type="entry name" value="ALANINE DEHYDROGENASE"/>
    <property type="match status" value="1"/>
</dbReference>
<dbReference type="GO" id="GO:0005886">
    <property type="term" value="C:plasma membrane"/>
    <property type="evidence" value="ECO:0007669"/>
    <property type="project" value="TreeGrafter"/>
</dbReference>
<dbReference type="EMBL" id="SRHE01000730">
    <property type="protein sequence ID" value="TWW08316.1"/>
    <property type="molecule type" value="Genomic_DNA"/>
</dbReference>
<sequence length="54" mass="5715">MPGAVPNTSTSALCNSSMPYLMKLADHGLLALEEDPGFKKGLNIADGRLLLEVN</sequence>
<protein>
    <recommendedName>
        <fullName evidence="1">Alanine dehydrogenase/pyridine nucleotide transhydrogenase NAD(H)-binding domain-containing protein</fullName>
    </recommendedName>
</protein>
<name>A0A5C6M0S3_9PLAN</name>
<reference evidence="2 3" key="2">
    <citation type="submission" date="2019-08" db="EMBL/GenBank/DDBJ databases">
        <authorList>
            <person name="Henke P."/>
        </authorList>
    </citation>
    <scope>NUCLEOTIDE SEQUENCE [LARGE SCALE GENOMIC DNA]</scope>
    <source>
        <strain evidence="2">Phe10_nw2017</strain>
    </source>
</reference>
<accession>A0A5C6M0S3</accession>
<dbReference type="PANTHER" id="PTHR42795">
    <property type="entry name" value="ALANINE DEHYDROGENASE"/>
    <property type="match status" value="1"/>
</dbReference>
<organism evidence="2 3">
    <name type="scientific">Planctomyces bekefii</name>
    <dbReference type="NCBI Taxonomy" id="1653850"/>
    <lineage>
        <taxon>Bacteria</taxon>
        <taxon>Pseudomonadati</taxon>
        <taxon>Planctomycetota</taxon>
        <taxon>Planctomycetia</taxon>
        <taxon>Planctomycetales</taxon>
        <taxon>Planctomycetaceae</taxon>
        <taxon>Planctomyces</taxon>
    </lineage>
</organism>
<dbReference type="GO" id="GO:0000286">
    <property type="term" value="F:alanine dehydrogenase activity"/>
    <property type="evidence" value="ECO:0007669"/>
    <property type="project" value="TreeGrafter"/>
</dbReference>
<evidence type="ECO:0000259" key="1">
    <source>
        <dbReference type="Pfam" id="PF01262"/>
    </source>
</evidence>
<dbReference type="Proteomes" id="UP000321083">
    <property type="component" value="Unassembled WGS sequence"/>
</dbReference>
<dbReference type="SUPFAM" id="SSF52283">
    <property type="entry name" value="Formate/glycerate dehydrogenase catalytic domain-like"/>
    <property type="match status" value="1"/>
</dbReference>